<dbReference type="Proteomes" id="UP001501303">
    <property type="component" value="Unassembled WGS sequence"/>
</dbReference>
<proteinExistence type="predicted"/>
<dbReference type="SUPFAM" id="SSF52980">
    <property type="entry name" value="Restriction endonuclease-like"/>
    <property type="match status" value="1"/>
</dbReference>
<name>A0ABP5B5S8_9ACTN</name>
<dbReference type="PANTHER" id="PTHR35400:SF3">
    <property type="entry name" value="SLL1072 PROTEIN"/>
    <property type="match status" value="1"/>
</dbReference>
<gene>
    <name evidence="2" type="ORF">GCM10009716_44800</name>
</gene>
<sequence>MGGIRDPGLELYERLGPVEGFSMEYVRGDIVLTAIPDTVHNRIVHLVRGCFPGERFAPWSTQAVAITAQTDRPDPDLTVTHADHGDDYFTALPSALVLFVLEVVSTTRPAIRRDYEDKPEIYAQGGIPVYLLVDPNDGTWRLHTDPEGTEYRTVHKGVFGEPVVVPAPVEVTVPTGRFRRYP</sequence>
<dbReference type="InterPro" id="IPR012296">
    <property type="entry name" value="Nuclease_put_TT1808"/>
</dbReference>
<reference evidence="3" key="1">
    <citation type="journal article" date="2019" name="Int. J. Syst. Evol. Microbiol.">
        <title>The Global Catalogue of Microorganisms (GCM) 10K type strain sequencing project: providing services to taxonomists for standard genome sequencing and annotation.</title>
        <authorList>
            <consortium name="The Broad Institute Genomics Platform"/>
            <consortium name="The Broad Institute Genome Sequencing Center for Infectious Disease"/>
            <person name="Wu L."/>
            <person name="Ma J."/>
        </authorList>
    </citation>
    <scope>NUCLEOTIDE SEQUENCE [LARGE SCALE GENOMIC DNA]</scope>
    <source>
        <strain evidence="3">JCM 13581</strain>
    </source>
</reference>
<keyword evidence="2" id="KW-0540">Nuclease</keyword>
<dbReference type="CDD" id="cd06260">
    <property type="entry name" value="DUF820-like"/>
    <property type="match status" value="1"/>
</dbReference>
<organism evidence="2 3">
    <name type="scientific">Streptomyces sodiiphilus</name>
    <dbReference type="NCBI Taxonomy" id="226217"/>
    <lineage>
        <taxon>Bacteria</taxon>
        <taxon>Bacillati</taxon>
        <taxon>Actinomycetota</taxon>
        <taxon>Actinomycetes</taxon>
        <taxon>Kitasatosporales</taxon>
        <taxon>Streptomycetaceae</taxon>
        <taxon>Streptomyces</taxon>
    </lineage>
</organism>
<protein>
    <submittedName>
        <fullName evidence="2">Uma2 family endonuclease</fullName>
    </submittedName>
</protein>
<keyword evidence="2" id="KW-0378">Hydrolase</keyword>
<dbReference type="InterPro" id="IPR008538">
    <property type="entry name" value="Uma2"/>
</dbReference>
<comment type="caution">
    <text evidence="2">The sequence shown here is derived from an EMBL/GenBank/DDBJ whole genome shotgun (WGS) entry which is preliminary data.</text>
</comment>
<dbReference type="InterPro" id="IPR011335">
    <property type="entry name" value="Restrct_endonuc-II-like"/>
</dbReference>
<evidence type="ECO:0000313" key="2">
    <source>
        <dbReference type="EMBL" id="GAA1932677.1"/>
    </source>
</evidence>
<dbReference type="Gene3D" id="3.90.1570.10">
    <property type="entry name" value="tt1808, chain A"/>
    <property type="match status" value="1"/>
</dbReference>
<keyword evidence="3" id="KW-1185">Reference proteome</keyword>
<dbReference type="PANTHER" id="PTHR35400">
    <property type="entry name" value="SLR1083 PROTEIN"/>
    <property type="match status" value="1"/>
</dbReference>
<accession>A0ABP5B5S8</accession>
<dbReference type="EMBL" id="BAAAMJ010000070">
    <property type="protein sequence ID" value="GAA1932677.1"/>
    <property type="molecule type" value="Genomic_DNA"/>
</dbReference>
<evidence type="ECO:0000313" key="3">
    <source>
        <dbReference type="Proteomes" id="UP001501303"/>
    </source>
</evidence>
<evidence type="ECO:0000259" key="1">
    <source>
        <dbReference type="Pfam" id="PF05685"/>
    </source>
</evidence>
<dbReference type="RefSeq" id="WP_344265795.1">
    <property type="nucleotide sequence ID" value="NZ_BAAAMJ010000070.1"/>
</dbReference>
<keyword evidence="2" id="KW-0255">Endonuclease</keyword>
<feature type="domain" description="Putative restriction endonuclease" evidence="1">
    <location>
        <begin position="11"/>
        <end position="165"/>
    </location>
</feature>
<dbReference type="Pfam" id="PF05685">
    <property type="entry name" value="Uma2"/>
    <property type="match status" value="1"/>
</dbReference>
<dbReference type="GO" id="GO:0004519">
    <property type="term" value="F:endonuclease activity"/>
    <property type="evidence" value="ECO:0007669"/>
    <property type="project" value="UniProtKB-KW"/>
</dbReference>